<accession>A0A2N9J982</accession>
<protein>
    <submittedName>
        <fullName evidence="1">Uncharacterized protein</fullName>
    </submittedName>
</protein>
<gene>
    <name evidence="1" type="ORF">FSB_LOCUS61789</name>
</gene>
<sequence length="120" mass="13496">MLSIRPGQINIEGELSSKKGTWCGSLLLRIDNLHDRKVGSCKVLKESMIMHTGWSCQHTCKFTTFSTFSISHLSTKMIFRMKTCHKPHDFTLEASISKEGGVLMPWNSKVLEAIVTAKLL</sequence>
<dbReference type="EMBL" id="OIVN01006480">
    <property type="protein sequence ID" value="SPD33907.1"/>
    <property type="molecule type" value="Genomic_DNA"/>
</dbReference>
<evidence type="ECO:0000313" key="1">
    <source>
        <dbReference type="EMBL" id="SPD33907.1"/>
    </source>
</evidence>
<reference evidence="1" key="1">
    <citation type="submission" date="2018-02" db="EMBL/GenBank/DDBJ databases">
        <authorList>
            <person name="Cohen D.B."/>
            <person name="Kent A.D."/>
        </authorList>
    </citation>
    <scope>NUCLEOTIDE SEQUENCE</scope>
</reference>
<name>A0A2N9J982_FAGSY</name>
<dbReference type="AlphaFoldDB" id="A0A2N9J982"/>
<proteinExistence type="predicted"/>
<organism evidence="1">
    <name type="scientific">Fagus sylvatica</name>
    <name type="common">Beechnut</name>
    <dbReference type="NCBI Taxonomy" id="28930"/>
    <lineage>
        <taxon>Eukaryota</taxon>
        <taxon>Viridiplantae</taxon>
        <taxon>Streptophyta</taxon>
        <taxon>Embryophyta</taxon>
        <taxon>Tracheophyta</taxon>
        <taxon>Spermatophyta</taxon>
        <taxon>Magnoliopsida</taxon>
        <taxon>eudicotyledons</taxon>
        <taxon>Gunneridae</taxon>
        <taxon>Pentapetalae</taxon>
        <taxon>rosids</taxon>
        <taxon>fabids</taxon>
        <taxon>Fagales</taxon>
        <taxon>Fagaceae</taxon>
        <taxon>Fagus</taxon>
    </lineage>
</organism>